<gene>
    <name evidence="2" type="ORF">GCM10025881_17900</name>
</gene>
<dbReference type="InterPro" id="IPR054470">
    <property type="entry name" value="FIMAH_dom"/>
</dbReference>
<dbReference type="Pfam" id="PF22888">
    <property type="entry name" value="FIMAH"/>
    <property type="match status" value="1"/>
</dbReference>
<reference evidence="3" key="1">
    <citation type="journal article" date="2019" name="Int. J. Syst. Evol. Microbiol.">
        <title>The Global Catalogue of Microorganisms (GCM) 10K type strain sequencing project: providing services to taxonomists for standard genome sequencing and annotation.</title>
        <authorList>
            <consortium name="The Broad Institute Genomics Platform"/>
            <consortium name="The Broad Institute Genome Sequencing Center for Infectious Disease"/>
            <person name="Wu L."/>
            <person name="Ma J."/>
        </authorList>
    </citation>
    <scope>NUCLEOTIDE SEQUENCE [LARGE SCALE GENOMIC DNA]</scope>
    <source>
        <strain evidence="3">NBRC 108894</strain>
    </source>
</reference>
<comment type="caution">
    <text evidence="2">The sequence shown here is derived from an EMBL/GenBank/DDBJ whole genome shotgun (WGS) entry which is preliminary data.</text>
</comment>
<proteinExistence type="predicted"/>
<organism evidence="2 3">
    <name type="scientific">Pseudolysinimonas kribbensis</name>
    <dbReference type="NCBI Taxonomy" id="433641"/>
    <lineage>
        <taxon>Bacteria</taxon>
        <taxon>Bacillati</taxon>
        <taxon>Actinomycetota</taxon>
        <taxon>Actinomycetes</taxon>
        <taxon>Micrococcales</taxon>
        <taxon>Microbacteriaceae</taxon>
        <taxon>Pseudolysinimonas</taxon>
    </lineage>
</organism>
<protein>
    <recommendedName>
        <fullName evidence="1">FIMAH domain-containing protein</fullName>
    </recommendedName>
</protein>
<dbReference type="EMBL" id="BSVB01000001">
    <property type="protein sequence ID" value="GMA94966.1"/>
    <property type="molecule type" value="Genomic_DNA"/>
</dbReference>
<dbReference type="RefSeq" id="WP_284253827.1">
    <property type="nucleotide sequence ID" value="NZ_BSVB01000001.1"/>
</dbReference>
<feature type="domain" description="FIMAH" evidence="1">
    <location>
        <begin position="150"/>
        <end position="216"/>
    </location>
</feature>
<dbReference type="Proteomes" id="UP001157034">
    <property type="component" value="Unassembled WGS sequence"/>
</dbReference>
<name>A0ABQ6K5F8_9MICO</name>
<evidence type="ECO:0000259" key="1">
    <source>
        <dbReference type="Pfam" id="PF22888"/>
    </source>
</evidence>
<evidence type="ECO:0000313" key="2">
    <source>
        <dbReference type="EMBL" id="GMA94966.1"/>
    </source>
</evidence>
<accession>A0ABQ6K5F8</accession>
<sequence>MATLAPDRAIIIDTNLNDYNDGADTDNMSLEIAKSVYDNLGVNGSDYVKFNIGKYVSAGDPHGAAPAAPEGRYLSDFLYGTSTVTAADATQLNTDPYALKVSNGQTESPYDYYWGGYNGITGGTDGIAGASGWYFAGFDSELAGLKSAVAGAHLNGGLTNALTVKLDHAAKQLDKGKKAQAVDQLEAFVSQVRDLAAAGKLGAAPSRALVAAAEQLVLNINAGS</sequence>
<keyword evidence="3" id="KW-1185">Reference proteome</keyword>
<evidence type="ECO:0000313" key="3">
    <source>
        <dbReference type="Proteomes" id="UP001157034"/>
    </source>
</evidence>